<protein>
    <submittedName>
        <fullName evidence="5">Uncharacterized protein LOC104732469</fullName>
    </submittedName>
</protein>
<dbReference type="PANTHER" id="PTHR35046">
    <property type="entry name" value="ZINC KNUCKLE (CCHC-TYPE) FAMILY PROTEIN"/>
    <property type="match status" value="1"/>
</dbReference>
<feature type="region of interest" description="Disordered" evidence="2">
    <location>
        <begin position="222"/>
        <end position="241"/>
    </location>
</feature>
<dbReference type="Gene3D" id="2.40.70.10">
    <property type="entry name" value="Acid Proteases"/>
    <property type="match status" value="1"/>
</dbReference>
<feature type="compositionally biased region" description="Basic and acidic residues" evidence="2">
    <location>
        <begin position="1"/>
        <end position="11"/>
    </location>
</feature>
<dbReference type="Pfam" id="PF03732">
    <property type="entry name" value="Retrotrans_gag"/>
    <property type="match status" value="1"/>
</dbReference>
<evidence type="ECO:0000256" key="2">
    <source>
        <dbReference type="SAM" id="MobiDB-lite"/>
    </source>
</evidence>
<dbReference type="SMART" id="SM00343">
    <property type="entry name" value="ZnF_C2HC"/>
    <property type="match status" value="1"/>
</dbReference>
<dbReference type="Pfam" id="PF13650">
    <property type="entry name" value="Asp_protease_2"/>
    <property type="match status" value="1"/>
</dbReference>
<accession>A0ABM0V3R9</accession>
<keyword evidence="1" id="KW-0862">Zinc</keyword>
<keyword evidence="4" id="KW-1185">Reference proteome</keyword>
<dbReference type="PANTHER" id="PTHR35046:SF18">
    <property type="entry name" value="RNA-DIRECTED DNA POLYMERASE"/>
    <property type="match status" value="1"/>
</dbReference>
<feature type="compositionally biased region" description="Polar residues" evidence="2">
    <location>
        <begin position="222"/>
        <end position="234"/>
    </location>
</feature>
<dbReference type="PROSITE" id="PS50158">
    <property type="entry name" value="ZF_CCHC"/>
    <property type="match status" value="1"/>
</dbReference>
<dbReference type="GeneID" id="104732469"/>
<proteinExistence type="predicted"/>
<feature type="compositionally biased region" description="Acidic residues" evidence="2">
    <location>
        <begin position="12"/>
        <end position="21"/>
    </location>
</feature>
<dbReference type="CDD" id="cd00303">
    <property type="entry name" value="retropepsin_like"/>
    <property type="match status" value="1"/>
</dbReference>
<keyword evidence="1" id="KW-0863">Zinc-finger</keyword>
<keyword evidence="1" id="KW-0479">Metal-binding</keyword>
<dbReference type="InterPro" id="IPR036875">
    <property type="entry name" value="Znf_CCHC_sf"/>
</dbReference>
<dbReference type="InterPro" id="IPR001878">
    <property type="entry name" value="Znf_CCHC"/>
</dbReference>
<feature type="region of interest" description="Disordered" evidence="2">
    <location>
        <begin position="1"/>
        <end position="21"/>
    </location>
</feature>
<name>A0ABM0V3R9_CAMSA</name>
<dbReference type="Pfam" id="PF00098">
    <property type="entry name" value="zf-CCHC"/>
    <property type="match status" value="1"/>
</dbReference>
<evidence type="ECO:0000313" key="4">
    <source>
        <dbReference type="Proteomes" id="UP000694864"/>
    </source>
</evidence>
<reference evidence="5" key="2">
    <citation type="submission" date="2025-08" db="UniProtKB">
        <authorList>
            <consortium name="RefSeq"/>
        </authorList>
    </citation>
    <scope>IDENTIFICATION</scope>
    <source>
        <tissue evidence="5">Leaf</tissue>
    </source>
</reference>
<reference evidence="4" key="1">
    <citation type="journal article" date="2014" name="Nat. Commun.">
        <title>The emerging biofuel crop Camelina sativa retains a highly undifferentiated hexaploid genome structure.</title>
        <authorList>
            <person name="Kagale S."/>
            <person name="Koh C."/>
            <person name="Nixon J."/>
            <person name="Bollina V."/>
            <person name="Clarke W.E."/>
            <person name="Tuteja R."/>
            <person name="Spillane C."/>
            <person name="Robinson S.J."/>
            <person name="Links M.G."/>
            <person name="Clarke C."/>
            <person name="Higgins E.E."/>
            <person name="Huebert T."/>
            <person name="Sharpe A.G."/>
            <person name="Parkin I.A."/>
        </authorList>
    </citation>
    <scope>NUCLEOTIDE SEQUENCE [LARGE SCALE GENOMIC DNA]</scope>
    <source>
        <strain evidence="4">cv. DH55</strain>
    </source>
</reference>
<dbReference type="Proteomes" id="UP000694864">
    <property type="component" value="Chromosome 12"/>
</dbReference>
<dbReference type="InterPro" id="IPR005162">
    <property type="entry name" value="Retrotrans_gag_dom"/>
</dbReference>
<dbReference type="InterPro" id="IPR021109">
    <property type="entry name" value="Peptidase_aspartic_dom_sf"/>
</dbReference>
<organism evidence="4 5">
    <name type="scientific">Camelina sativa</name>
    <name type="common">False flax</name>
    <name type="synonym">Myagrum sativum</name>
    <dbReference type="NCBI Taxonomy" id="90675"/>
    <lineage>
        <taxon>Eukaryota</taxon>
        <taxon>Viridiplantae</taxon>
        <taxon>Streptophyta</taxon>
        <taxon>Embryophyta</taxon>
        <taxon>Tracheophyta</taxon>
        <taxon>Spermatophyta</taxon>
        <taxon>Magnoliopsida</taxon>
        <taxon>eudicotyledons</taxon>
        <taxon>Gunneridae</taxon>
        <taxon>Pentapetalae</taxon>
        <taxon>rosids</taxon>
        <taxon>malvids</taxon>
        <taxon>Brassicales</taxon>
        <taxon>Brassicaceae</taxon>
        <taxon>Camelineae</taxon>
        <taxon>Camelina</taxon>
    </lineage>
</organism>
<feature type="domain" description="CCHC-type" evidence="3">
    <location>
        <begin position="269"/>
        <end position="284"/>
    </location>
</feature>
<sequence>MSLRKAAPEEDKIFDEDEKTEYDENPFGEEKVKLIRQNGEDDNDGRWESRFKLEIPKFHGGSSPEDLLDWFVTVEEILEFKRVPLERCVPLIAIRFRHRAAAWWAQLKTTRSRQGKEKITSWSKLRKHMQKKILPFNYEQLLFQKLQNLRQGNRTVEEYATEFFLLINRVEVRDSEQQLISRFIGGLRQQIQHTLNLFHPLSIAEAHQQAITIETQTKGNYSGWSSSRLNRQPSPATPFAPEVTVPVPAKETAIVPVDTNRPVRTGTLRCFACGEPGHRQSACPTRNRRGLLLDDTGRDVEVIYDEYEEDPVVTEELEADSGQLLMLRRSCLAPRSQSEAPQRHNLFHSLCTICGKVCNFIIDSGSCENVIAESVVKKLSIPDEPHPVPYKLAWLQKGNDMSVTRRALVTFSIGEAYKDKLYCDVVPMDACHLLLGRPWEFD</sequence>
<dbReference type="SUPFAM" id="SSF57756">
    <property type="entry name" value="Retrovirus zinc finger-like domains"/>
    <property type="match status" value="1"/>
</dbReference>
<evidence type="ECO:0000259" key="3">
    <source>
        <dbReference type="PROSITE" id="PS50158"/>
    </source>
</evidence>
<evidence type="ECO:0000313" key="5">
    <source>
        <dbReference type="RefSeq" id="XP_010450321.1"/>
    </source>
</evidence>
<evidence type="ECO:0000256" key="1">
    <source>
        <dbReference type="PROSITE-ProRule" id="PRU00047"/>
    </source>
</evidence>
<gene>
    <name evidence="5" type="primary">LOC104732469</name>
</gene>
<dbReference type="RefSeq" id="XP_010450321.1">
    <property type="nucleotide sequence ID" value="XM_010452019.2"/>
</dbReference>